<gene>
    <name evidence="2" type="ORF">ACFOLH_16025</name>
</gene>
<sequence length="77" mass="7723">MSRGEVATTPQGPGEGGPRGGLKTFRCGDVVPGCDEVFRGTAAAIIALAGVHAARDHGVDPTDPALLDAVRGAMRPA</sequence>
<dbReference type="Proteomes" id="UP001595685">
    <property type="component" value="Unassembled WGS sequence"/>
</dbReference>
<feature type="region of interest" description="Disordered" evidence="1">
    <location>
        <begin position="1"/>
        <end position="23"/>
    </location>
</feature>
<protein>
    <submittedName>
        <fullName evidence="2">DUF1059 domain-containing protein</fullName>
    </submittedName>
</protein>
<dbReference type="InterPro" id="IPR009409">
    <property type="entry name" value="DUF1059"/>
</dbReference>
<evidence type="ECO:0000313" key="2">
    <source>
        <dbReference type="EMBL" id="MFC3689858.1"/>
    </source>
</evidence>
<dbReference type="EMBL" id="JBHRWW010000013">
    <property type="protein sequence ID" value="MFC3689858.1"/>
    <property type="molecule type" value="Genomic_DNA"/>
</dbReference>
<dbReference type="RefSeq" id="WP_340291112.1">
    <property type="nucleotide sequence ID" value="NZ_JBBEOI010000030.1"/>
</dbReference>
<accession>A0ABV7WL53</accession>
<organism evidence="2 3">
    <name type="scientific">Aquipuribacter hungaricus</name>
    <dbReference type="NCBI Taxonomy" id="545624"/>
    <lineage>
        <taxon>Bacteria</taxon>
        <taxon>Bacillati</taxon>
        <taxon>Actinomycetota</taxon>
        <taxon>Actinomycetes</taxon>
        <taxon>Micrococcales</taxon>
        <taxon>Intrasporangiaceae</taxon>
        <taxon>Aquipuribacter</taxon>
    </lineage>
</organism>
<keyword evidence="3" id="KW-1185">Reference proteome</keyword>
<comment type="caution">
    <text evidence="2">The sequence shown here is derived from an EMBL/GenBank/DDBJ whole genome shotgun (WGS) entry which is preliminary data.</text>
</comment>
<dbReference type="Pfam" id="PF06348">
    <property type="entry name" value="DUF1059"/>
    <property type="match status" value="1"/>
</dbReference>
<evidence type="ECO:0000256" key="1">
    <source>
        <dbReference type="SAM" id="MobiDB-lite"/>
    </source>
</evidence>
<proteinExistence type="predicted"/>
<reference evidence="3" key="1">
    <citation type="journal article" date="2019" name="Int. J. Syst. Evol. Microbiol.">
        <title>The Global Catalogue of Microorganisms (GCM) 10K type strain sequencing project: providing services to taxonomists for standard genome sequencing and annotation.</title>
        <authorList>
            <consortium name="The Broad Institute Genomics Platform"/>
            <consortium name="The Broad Institute Genome Sequencing Center for Infectious Disease"/>
            <person name="Wu L."/>
            <person name="Ma J."/>
        </authorList>
    </citation>
    <scope>NUCLEOTIDE SEQUENCE [LARGE SCALE GENOMIC DNA]</scope>
    <source>
        <strain evidence="3">NCAIM B.02333</strain>
    </source>
</reference>
<evidence type="ECO:0000313" key="3">
    <source>
        <dbReference type="Proteomes" id="UP001595685"/>
    </source>
</evidence>
<name>A0ABV7WL53_9MICO</name>